<dbReference type="RefSeq" id="WP_344255175.1">
    <property type="nucleotide sequence ID" value="NZ_BAAARE010000010.1"/>
</dbReference>
<keyword evidence="2" id="KW-0489">Methyltransferase</keyword>
<dbReference type="CDD" id="cd02440">
    <property type="entry name" value="AdoMet_MTases"/>
    <property type="match status" value="1"/>
</dbReference>
<organism evidence="6 7">
    <name type="scientific">Terrabacter carboxydivorans</name>
    <dbReference type="NCBI Taxonomy" id="619730"/>
    <lineage>
        <taxon>Bacteria</taxon>
        <taxon>Bacillati</taxon>
        <taxon>Actinomycetota</taxon>
        <taxon>Actinomycetes</taxon>
        <taxon>Micrococcales</taxon>
        <taxon>Intrasporangiaceae</taxon>
        <taxon>Terrabacter</taxon>
    </lineage>
</organism>
<dbReference type="Proteomes" id="UP001500730">
    <property type="component" value="Unassembled WGS sequence"/>
</dbReference>
<name>A0ABN3LJU9_9MICO</name>
<dbReference type="Pfam" id="PF02353">
    <property type="entry name" value="CMAS"/>
    <property type="match status" value="1"/>
</dbReference>
<evidence type="ECO:0000313" key="6">
    <source>
        <dbReference type="EMBL" id="GAA2485490.1"/>
    </source>
</evidence>
<dbReference type="EMBL" id="BAAARE010000010">
    <property type="protein sequence ID" value="GAA2485490.1"/>
    <property type="molecule type" value="Genomic_DNA"/>
</dbReference>
<keyword evidence="5" id="KW-0443">Lipid metabolism</keyword>
<keyword evidence="4" id="KW-0949">S-adenosyl-L-methionine</keyword>
<dbReference type="SUPFAM" id="SSF53335">
    <property type="entry name" value="S-adenosyl-L-methionine-dependent methyltransferases"/>
    <property type="match status" value="1"/>
</dbReference>
<reference evidence="6 7" key="1">
    <citation type="journal article" date="2019" name="Int. J. Syst. Evol. Microbiol.">
        <title>The Global Catalogue of Microorganisms (GCM) 10K type strain sequencing project: providing services to taxonomists for standard genome sequencing and annotation.</title>
        <authorList>
            <consortium name="The Broad Institute Genomics Platform"/>
            <consortium name="The Broad Institute Genome Sequencing Center for Infectious Disease"/>
            <person name="Wu L."/>
            <person name="Ma J."/>
        </authorList>
    </citation>
    <scope>NUCLEOTIDE SEQUENCE [LARGE SCALE GENOMIC DNA]</scope>
    <source>
        <strain evidence="6 7">JCM 16259</strain>
    </source>
</reference>
<dbReference type="PIRSF" id="PIRSF003085">
    <property type="entry name" value="CMAS"/>
    <property type="match status" value="1"/>
</dbReference>
<comment type="similarity">
    <text evidence="1">Belongs to the CFA/CMAS family.</text>
</comment>
<evidence type="ECO:0000313" key="7">
    <source>
        <dbReference type="Proteomes" id="UP001500730"/>
    </source>
</evidence>
<evidence type="ECO:0000256" key="1">
    <source>
        <dbReference type="ARBA" id="ARBA00010815"/>
    </source>
</evidence>
<dbReference type="InterPro" id="IPR029063">
    <property type="entry name" value="SAM-dependent_MTases_sf"/>
</dbReference>
<evidence type="ECO:0000256" key="3">
    <source>
        <dbReference type="ARBA" id="ARBA00022679"/>
    </source>
</evidence>
<accession>A0ABN3LJU9</accession>
<dbReference type="InterPro" id="IPR050723">
    <property type="entry name" value="CFA/CMAS"/>
</dbReference>
<dbReference type="PANTHER" id="PTHR43667">
    <property type="entry name" value="CYCLOPROPANE-FATTY-ACYL-PHOSPHOLIPID SYNTHASE"/>
    <property type="match status" value="1"/>
</dbReference>
<comment type="caution">
    <text evidence="6">The sequence shown here is derived from an EMBL/GenBank/DDBJ whole genome shotgun (WGS) entry which is preliminary data.</text>
</comment>
<gene>
    <name evidence="6" type="ORF">GCM10009858_24290</name>
</gene>
<evidence type="ECO:0000256" key="4">
    <source>
        <dbReference type="ARBA" id="ARBA00022691"/>
    </source>
</evidence>
<dbReference type="Gene3D" id="3.40.50.150">
    <property type="entry name" value="Vaccinia Virus protein VP39"/>
    <property type="match status" value="1"/>
</dbReference>
<dbReference type="PANTHER" id="PTHR43667:SF2">
    <property type="entry name" value="FATTY ACID C-METHYL TRANSFERASE"/>
    <property type="match status" value="1"/>
</dbReference>
<keyword evidence="3" id="KW-0808">Transferase</keyword>
<sequence>MTAQSAPSVQSPVSPTLSMAQPICLRRPSLRVLCVRARLARSILAQVAKRVPVDVVMPDGSLLGGGTRQADRPGLEIVRPTALFERLAHHPKIGIGEAYMAGDWKAAEGTDLAELLMPFAERMTTAVPGGWLRLRGFVDRRIPTIQNNSLLGSRRNIEAHYDLSNDLFATFLDETMSYSSAIFDEDQPLRTQSFEEAQLRKVHAILDMAKVGQDSRVLEIGTGWGTLALEAARRGATVTSVTLSKEQAALARQRIADAGFADTVDIRIQDYREVEGVYDAVVSVEMIEAVGEEYWETYFRTIDERLAPGGIAAIQAILMSHERLMATKHSYGWIQKHIFPGGLIPSLQAMSETTDAATTLRMSAVEAFGTDYAETLRRWRETFLARWSEVNALGFDETFRRKWEFYLAYCEAGFATGYLDVAQVRFEREGAAAAAS</sequence>
<protein>
    <submittedName>
        <fullName evidence="6">Cyclopropane-fatty-acyl-phospholipid synthase family protein</fullName>
    </submittedName>
</protein>
<keyword evidence="7" id="KW-1185">Reference proteome</keyword>
<evidence type="ECO:0000256" key="2">
    <source>
        <dbReference type="ARBA" id="ARBA00022603"/>
    </source>
</evidence>
<dbReference type="InterPro" id="IPR003333">
    <property type="entry name" value="CMAS"/>
</dbReference>
<evidence type="ECO:0000256" key="5">
    <source>
        <dbReference type="ARBA" id="ARBA00023098"/>
    </source>
</evidence>
<proteinExistence type="inferred from homology"/>